<proteinExistence type="predicted"/>
<dbReference type="EMBL" id="MN740971">
    <property type="protein sequence ID" value="QHU20706.1"/>
    <property type="molecule type" value="Genomic_DNA"/>
</dbReference>
<dbReference type="AlphaFoldDB" id="A0A6C0KU89"/>
<protein>
    <submittedName>
        <fullName evidence="1">Uncharacterized protein</fullName>
    </submittedName>
</protein>
<accession>A0A6C0KU89</accession>
<organism evidence="1">
    <name type="scientific">viral metagenome</name>
    <dbReference type="NCBI Taxonomy" id="1070528"/>
    <lineage>
        <taxon>unclassified sequences</taxon>
        <taxon>metagenomes</taxon>
        <taxon>organismal metagenomes</taxon>
    </lineage>
</organism>
<sequence>MASCYAPQQALTRLRNDPFHQVDDMRITSYAARYYLNPPAKNCPTTFPMNVTTRIQYSGNSWVDGEWKTDVESDLKGIDRLGTKIRCNNVQYNPDTNRVNQIGLRNAQDEDVPQTFARLVDPPCTLRTTGWNRWQPLFHNPQETFETPFDFFIPTRDLDKEKYNTHRENTCFKARDQPSISELGHEKDMYPRYPSIRT</sequence>
<name>A0A6C0KU89_9ZZZZ</name>
<reference evidence="1" key="1">
    <citation type="journal article" date="2020" name="Nature">
        <title>Giant virus diversity and host interactions through global metagenomics.</title>
        <authorList>
            <person name="Schulz F."/>
            <person name="Roux S."/>
            <person name="Paez-Espino D."/>
            <person name="Jungbluth S."/>
            <person name="Walsh D.A."/>
            <person name="Denef V.J."/>
            <person name="McMahon K.D."/>
            <person name="Konstantinidis K.T."/>
            <person name="Eloe-Fadrosh E.A."/>
            <person name="Kyrpides N.C."/>
            <person name="Woyke T."/>
        </authorList>
    </citation>
    <scope>NUCLEOTIDE SEQUENCE</scope>
    <source>
        <strain evidence="1">GVMAG-S-3300013093-109</strain>
    </source>
</reference>
<evidence type="ECO:0000313" key="1">
    <source>
        <dbReference type="EMBL" id="QHU20706.1"/>
    </source>
</evidence>